<comment type="caution">
    <text evidence="9">The sequence shown here is derived from an EMBL/GenBank/DDBJ whole genome shotgun (WGS) entry which is preliminary data.</text>
</comment>
<evidence type="ECO:0000256" key="2">
    <source>
        <dbReference type="ARBA" id="ARBA00021310"/>
    </source>
</evidence>
<evidence type="ECO:0000256" key="5">
    <source>
        <dbReference type="ARBA" id="ARBA00023204"/>
    </source>
</evidence>
<dbReference type="HAMAP" id="MF_00201">
    <property type="entry name" value="RecO"/>
    <property type="match status" value="1"/>
</dbReference>
<comment type="function">
    <text evidence="7">Involved in DNA repair and RecF pathway recombination.</text>
</comment>
<dbReference type="Pfam" id="PF11967">
    <property type="entry name" value="RecO_N"/>
    <property type="match status" value="1"/>
</dbReference>
<reference evidence="9 10" key="1">
    <citation type="submission" date="2017-08" db="EMBL/GenBank/DDBJ databases">
        <title>Virgibacillus indicus sp. nov. and Virgibacillus profoundi sp. nov, two moderately halophilic bacteria isolated from marine sediment by using the Microfluidic Streak Plate.</title>
        <authorList>
            <person name="Xu B."/>
            <person name="Hu B."/>
            <person name="Wang J."/>
            <person name="Zhu Y."/>
            <person name="Huang L."/>
            <person name="Du W."/>
            <person name="Huang Y."/>
        </authorList>
    </citation>
    <scope>NUCLEOTIDE SEQUENCE [LARGE SCALE GENOMIC DNA]</scope>
    <source>
        <strain evidence="9 10">IO3-P2-C2</strain>
    </source>
</reference>
<evidence type="ECO:0000256" key="7">
    <source>
        <dbReference type="HAMAP-Rule" id="MF_00201"/>
    </source>
</evidence>
<dbReference type="GO" id="GO:0006302">
    <property type="term" value="P:double-strand break repair"/>
    <property type="evidence" value="ECO:0007669"/>
    <property type="project" value="TreeGrafter"/>
</dbReference>
<dbReference type="GO" id="GO:0006310">
    <property type="term" value="P:DNA recombination"/>
    <property type="evidence" value="ECO:0007669"/>
    <property type="project" value="UniProtKB-UniRule"/>
</dbReference>
<keyword evidence="3 7" id="KW-0227">DNA damage</keyword>
<accession>A0A265ND13</accession>
<evidence type="ECO:0000256" key="3">
    <source>
        <dbReference type="ARBA" id="ARBA00022763"/>
    </source>
</evidence>
<evidence type="ECO:0000313" key="9">
    <source>
        <dbReference type="EMBL" id="OZU89940.1"/>
    </source>
</evidence>
<dbReference type="EMBL" id="NPMS01000001">
    <property type="protein sequence ID" value="OZU89940.1"/>
    <property type="molecule type" value="Genomic_DNA"/>
</dbReference>
<dbReference type="PANTHER" id="PTHR33991">
    <property type="entry name" value="DNA REPAIR PROTEIN RECO"/>
    <property type="match status" value="1"/>
</dbReference>
<sequence>MLEKIDGIIIKTKDYGETHKLITIFSNKLGKFTALARGAKKTKSRMAAVTQPFIYGEFFVYVNSGLSTIQQGEVNNSFRKIREDIIKTAYTAYITELTDKLFDEKAPDPFLYDELYRTMCWISDNEDADIPIMMYELKLFTKGGFAPTVDKCVNCGSRGTPFAFSIKEGGLLCSQCRSMDYDAIALPIAVAKLFNLFATISLDRVGSVSVKPENKKLMRRILDEYYDKYGGFYLKSRKFLNQLDLLRE</sequence>
<dbReference type="Gene3D" id="2.40.50.140">
    <property type="entry name" value="Nucleic acid-binding proteins"/>
    <property type="match status" value="1"/>
</dbReference>
<dbReference type="InterPro" id="IPR022572">
    <property type="entry name" value="DNA_rep/recomb_RecO_N"/>
</dbReference>
<dbReference type="InterPro" id="IPR037278">
    <property type="entry name" value="ARFGAP/RecO"/>
</dbReference>
<evidence type="ECO:0000256" key="1">
    <source>
        <dbReference type="ARBA" id="ARBA00007452"/>
    </source>
</evidence>
<dbReference type="NCBIfam" id="TIGR00613">
    <property type="entry name" value="reco"/>
    <property type="match status" value="1"/>
</dbReference>
<dbReference type="InterPro" id="IPR003717">
    <property type="entry name" value="RecO"/>
</dbReference>
<keyword evidence="10" id="KW-1185">Reference proteome</keyword>
<dbReference type="InterPro" id="IPR042242">
    <property type="entry name" value="RecO_C"/>
</dbReference>
<dbReference type="OrthoDB" id="9797083at2"/>
<keyword evidence="5 7" id="KW-0234">DNA repair</keyword>
<name>A0A265ND13_9BACI</name>
<dbReference type="SUPFAM" id="SSF57863">
    <property type="entry name" value="ArfGap/RecO-like zinc finger"/>
    <property type="match status" value="1"/>
</dbReference>
<dbReference type="Gene3D" id="1.20.1440.120">
    <property type="entry name" value="Recombination protein O, C-terminal domain"/>
    <property type="match status" value="1"/>
</dbReference>
<protein>
    <recommendedName>
        <fullName evidence="2 7">DNA repair protein RecO</fullName>
    </recommendedName>
    <alternativeName>
        <fullName evidence="6 7">Recombination protein O</fullName>
    </alternativeName>
</protein>
<dbReference type="GO" id="GO:0043590">
    <property type="term" value="C:bacterial nucleoid"/>
    <property type="evidence" value="ECO:0007669"/>
    <property type="project" value="TreeGrafter"/>
</dbReference>
<keyword evidence="4 7" id="KW-0233">DNA recombination</keyword>
<dbReference type="PANTHER" id="PTHR33991:SF1">
    <property type="entry name" value="DNA REPAIR PROTEIN RECO"/>
    <property type="match status" value="1"/>
</dbReference>
<feature type="domain" description="DNA replication/recombination mediator RecO N-terminal" evidence="8">
    <location>
        <begin position="1"/>
        <end position="78"/>
    </location>
</feature>
<organism evidence="9 10">
    <name type="scientific">Virgibacillus indicus</name>
    <dbReference type="NCBI Taxonomy" id="2024554"/>
    <lineage>
        <taxon>Bacteria</taxon>
        <taxon>Bacillati</taxon>
        <taxon>Bacillota</taxon>
        <taxon>Bacilli</taxon>
        <taxon>Bacillales</taxon>
        <taxon>Bacillaceae</taxon>
        <taxon>Virgibacillus</taxon>
    </lineage>
</organism>
<dbReference type="RefSeq" id="WP_094883540.1">
    <property type="nucleotide sequence ID" value="NZ_NPMS01000001.1"/>
</dbReference>
<dbReference type="Pfam" id="PF02565">
    <property type="entry name" value="RecO_C"/>
    <property type="match status" value="1"/>
</dbReference>
<proteinExistence type="inferred from homology"/>
<dbReference type="AlphaFoldDB" id="A0A265ND13"/>
<gene>
    <name evidence="7" type="primary">recO</name>
    <name evidence="9" type="ORF">CIL03_02020</name>
</gene>
<comment type="similarity">
    <text evidence="1 7">Belongs to the RecO family.</text>
</comment>
<evidence type="ECO:0000256" key="6">
    <source>
        <dbReference type="ARBA" id="ARBA00033409"/>
    </source>
</evidence>
<dbReference type="InterPro" id="IPR012340">
    <property type="entry name" value="NA-bd_OB-fold"/>
</dbReference>
<dbReference type="SUPFAM" id="SSF50249">
    <property type="entry name" value="Nucleic acid-binding proteins"/>
    <property type="match status" value="1"/>
</dbReference>
<evidence type="ECO:0000313" key="10">
    <source>
        <dbReference type="Proteomes" id="UP000216498"/>
    </source>
</evidence>
<evidence type="ECO:0000259" key="8">
    <source>
        <dbReference type="Pfam" id="PF11967"/>
    </source>
</evidence>
<evidence type="ECO:0000256" key="4">
    <source>
        <dbReference type="ARBA" id="ARBA00023172"/>
    </source>
</evidence>
<dbReference type="Proteomes" id="UP000216498">
    <property type="component" value="Unassembled WGS sequence"/>
</dbReference>